<gene>
    <name evidence="1" type="ORF">FBU59_001155</name>
</gene>
<dbReference type="EMBL" id="JANBPW010000463">
    <property type="protein sequence ID" value="KAJ1949412.1"/>
    <property type="molecule type" value="Genomic_DNA"/>
</dbReference>
<organism evidence="1 2">
    <name type="scientific">Linderina macrospora</name>
    <dbReference type="NCBI Taxonomy" id="4868"/>
    <lineage>
        <taxon>Eukaryota</taxon>
        <taxon>Fungi</taxon>
        <taxon>Fungi incertae sedis</taxon>
        <taxon>Zoopagomycota</taxon>
        <taxon>Kickxellomycotina</taxon>
        <taxon>Kickxellomycetes</taxon>
        <taxon>Kickxellales</taxon>
        <taxon>Kickxellaceae</taxon>
        <taxon>Linderina</taxon>
    </lineage>
</organism>
<reference evidence="1" key="1">
    <citation type="submission" date="2022-07" db="EMBL/GenBank/DDBJ databases">
        <title>Phylogenomic reconstructions and comparative analyses of Kickxellomycotina fungi.</title>
        <authorList>
            <person name="Reynolds N.K."/>
            <person name="Stajich J.E."/>
            <person name="Barry K."/>
            <person name="Grigoriev I.V."/>
            <person name="Crous P."/>
            <person name="Smith M.E."/>
        </authorList>
    </citation>
    <scope>NUCLEOTIDE SEQUENCE</scope>
    <source>
        <strain evidence="1">NRRL 5244</strain>
    </source>
</reference>
<sequence length="809" mass="87804">MGRERGSFLDSGILPTPVVSAVDFVVDMAQFFFPSLFLASIDGECPSESVTLPECLLGLQRSWFTAGKNSVSDEPGDTFGFEQSRCAACACHCKCCLSRHCAESATTATVMFRSLVWRANIGTNTVAGLKGVSRDIVADTLGLAGVTVPTPPPYERQQQQPFQQPEKISDMTHTRDGDHVQVAGGGGAQSPIENSRHAAVLVASASSAPPQQSDDQAAYIKKLERRIRKLELVNQLVEDAYYEVGQQLVAERQSKIFMRKVMTLQHDQDMEMLVKSLKESMAASDDEDGKHSAFVIPGGSSDQEFSDNDTTGFRVQLGFQMERGTKSVTSKNTTPPASAHSSPILHTSSDMSPPPSSIRRTASDSTFMSSSSSSKVMLPGDLGIDFLTTAWEEDEEEEDSDVDVQFGHSESQAEEAVTDDNDDAWESEESSDDSDIDEDDDDAHELQIEFMSIPAHAIDAESSDDDADTEESDDESEASEDVGSDEDDHDITISFEGFHSRRRRNPNVGDGATIEWEIHSESKSEVTSTRRFSISDDEAPSSSEFDTTDVETPAPAAALATPRVRTPLWHAGAGAGADAESDDEAVPSDDGAEAVDPVKAVINRYYARTGVLDLAADIDDITVTEDAAEDGAESPDEDFIRRHTQRQRERDQSPVAHGDIMGIAETDGSVQERIATLPVDQRIAKFICRASSHLLQGARGGLNPGFMMNNIQELAAEFGSTHESVLCAFIESLYRLIESSADNLASDLVASPVVGPRPSALSKKLRDEIGSPLQAVMRIIKLFHAFISGQSDQDTVLRQLERLSLANQQ</sequence>
<accession>A0ACC1JEW7</accession>
<keyword evidence="2" id="KW-1185">Reference proteome</keyword>
<protein>
    <submittedName>
        <fullName evidence="1">Uncharacterized protein</fullName>
    </submittedName>
</protein>
<comment type="caution">
    <text evidence="1">The sequence shown here is derived from an EMBL/GenBank/DDBJ whole genome shotgun (WGS) entry which is preliminary data.</text>
</comment>
<evidence type="ECO:0000313" key="1">
    <source>
        <dbReference type="EMBL" id="KAJ1949412.1"/>
    </source>
</evidence>
<evidence type="ECO:0000313" key="2">
    <source>
        <dbReference type="Proteomes" id="UP001150603"/>
    </source>
</evidence>
<proteinExistence type="predicted"/>
<dbReference type="Proteomes" id="UP001150603">
    <property type="component" value="Unassembled WGS sequence"/>
</dbReference>
<feature type="non-terminal residue" evidence="1">
    <location>
        <position position="809"/>
    </location>
</feature>
<name>A0ACC1JEW7_9FUNG</name>